<dbReference type="OrthoDB" id="1289912at2759"/>
<gene>
    <name evidence="2" type="ORF">CQW23_24571</name>
</gene>
<dbReference type="Proteomes" id="UP000224567">
    <property type="component" value="Unassembled WGS sequence"/>
</dbReference>
<dbReference type="STRING" id="33114.A0A2G2VV84"/>
<dbReference type="PANTHER" id="PTHR44083">
    <property type="entry name" value="TOPLESS-RELATED PROTEIN 1-RELATED"/>
    <property type="match status" value="1"/>
</dbReference>
<evidence type="ECO:0000313" key="3">
    <source>
        <dbReference type="Proteomes" id="UP000224567"/>
    </source>
</evidence>
<feature type="domain" description="Phospholipase D C-terminal" evidence="1">
    <location>
        <begin position="182"/>
        <end position="242"/>
    </location>
</feature>
<reference evidence="3" key="2">
    <citation type="journal article" date="2017" name="J. Anim. Genet.">
        <title>Multiple reference genome sequences of hot pepper reveal the massive evolution of plant disease resistance genes by retroduplication.</title>
        <authorList>
            <person name="Kim S."/>
            <person name="Park J."/>
            <person name="Yeom S.-I."/>
            <person name="Kim Y.-M."/>
            <person name="Seo E."/>
            <person name="Kim K.-T."/>
            <person name="Kim M.-S."/>
            <person name="Lee J.M."/>
            <person name="Cheong K."/>
            <person name="Shin H.-S."/>
            <person name="Kim S.-B."/>
            <person name="Han K."/>
            <person name="Lee J."/>
            <person name="Park M."/>
            <person name="Lee H.-A."/>
            <person name="Lee H.-Y."/>
            <person name="Lee Y."/>
            <person name="Oh S."/>
            <person name="Lee J.H."/>
            <person name="Choi E."/>
            <person name="Choi E."/>
            <person name="Lee S.E."/>
            <person name="Jeon J."/>
            <person name="Kim H."/>
            <person name="Choi G."/>
            <person name="Song H."/>
            <person name="Lee J."/>
            <person name="Lee S.-C."/>
            <person name="Kwon J.-K."/>
            <person name="Lee H.-Y."/>
            <person name="Koo N."/>
            <person name="Hong Y."/>
            <person name="Kim R.W."/>
            <person name="Kang W.-H."/>
            <person name="Huh J.H."/>
            <person name="Kang B.-C."/>
            <person name="Yang T.-J."/>
            <person name="Lee Y.-H."/>
            <person name="Bennetzen J.L."/>
            <person name="Choi D."/>
        </authorList>
    </citation>
    <scope>NUCLEOTIDE SEQUENCE [LARGE SCALE GENOMIC DNA]</scope>
    <source>
        <strain evidence="3">cv. PBC81</strain>
    </source>
</reference>
<dbReference type="InterPro" id="IPR024632">
    <property type="entry name" value="PLipase_D_C"/>
</dbReference>
<reference evidence="2 3" key="1">
    <citation type="journal article" date="2017" name="Genome Biol.">
        <title>New reference genome sequences of hot pepper reveal the massive evolution of plant disease-resistance genes by retroduplication.</title>
        <authorList>
            <person name="Kim S."/>
            <person name="Park J."/>
            <person name="Yeom S.I."/>
            <person name="Kim Y.M."/>
            <person name="Seo E."/>
            <person name="Kim K.T."/>
            <person name="Kim M.S."/>
            <person name="Lee J.M."/>
            <person name="Cheong K."/>
            <person name="Shin H.S."/>
            <person name="Kim S.B."/>
            <person name="Han K."/>
            <person name="Lee J."/>
            <person name="Park M."/>
            <person name="Lee H.A."/>
            <person name="Lee H.Y."/>
            <person name="Lee Y."/>
            <person name="Oh S."/>
            <person name="Lee J.H."/>
            <person name="Choi E."/>
            <person name="Choi E."/>
            <person name="Lee S.E."/>
            <person name="Jeon J."/>
            <person name="Kim H."/>
            <person name="Choi G."/>
            <person name="Song H."/>
            <person name="Lee J."/>
            <person name="Lee S.C."/>
            <person name="Kwon J.K."/>
            <person name="Lee H.Y."/>
            <person name="Koo N."/>
            <person name="Hong Y."/>
            <person name="Kim R.W."/>
            <person name="Kang W.H."/>
            <person name="Huh J.H."/>
            <person name="Kang B.C."/>
            <person name="Yang T.J."/>
            <person name="Lee Y.H."/>
            <person name="Bennetzen J.L."/>
            <person name="Choi D."/>
        </authorList>
    </citation>
    <scope>NUCLEOTIDE SEQUENCE [LARGE SCALE GENOMIC DNA]</scope>
    <source>
        <strain evidence="3">cv. PBC81</strain>
    </source>
</reference>
<dbReference type="EMBL" id="MLFT02000010">
    <property type="protein sequence ID" value="PHT36871.1"/>
    <property type="molecule type" value="Genomic_DNA"/>
</dbReference>
<dbReference type="Pfam" id="PF12357">
    <property type="entry name" value="PLD_C"/>
    <property type="match status" value="1"/>
</dbReference>
<protein>
    <recommendedName>
        <fullName evidence="1">Phospholipase D C-terminal domain-containing protein</fullName>
    </recommendedName>
</protein>
<comment type="caution">
    <text evidence="2">The sequence shown here is derived from an EMBL/GenBank/DDBJ whole genome shotgun (WGS) entry which is preliminary data.</text>
</comment>
<name>A0A2G2VV84_CAPBA</name>
<dbReference type="GO" id="GO:0006355">
    <property type="term" value="P:regulation of DNA-templated transcription"/>
    <property type="evidence" value="ECO:0007669"/>
    <property type="project" value="InterPro"/>
</dbReference>
<organism evidence="2 3">
    <name type="scientific">Capsicum baccatum</name>
    <name type="common">Peruvian pepper</name>
    <dbReference type="NCBI Taxonomy" id="33114"/>
    <lineage>
        <taxon>Eukaryota</taxon>
        <taxon>Viridiplantae</taxon>
        <taxon>Streptophyta</taxon>
        <taxon>Embryophyta</taxon>
        <taxon>Tracheophyta</taxon>
        <taxon>Spermatophyta</taxon>
        <taxon>Magnoliopsida</taxon>
        <taxon>eudicotyledons</taxon>
        <taxon>Gunneridae</taxon>
        <taxon>Pentapetalae</taxon>
        <taxon>asterids</taxon>
        <taxon>lamiids</taxon>
        <taxon>Solanales</taxon>
        <taxon>Solanaceae</taxon>
        <taxon>Solanoideae</taxon>
        <taxon>Capsiceae</taxon>
        <taxon>Capsicum</taxon>
    </lineage>
</organism>
<dbReference type="AlphaFoldDB" id="A0A2G2VV84"/>
<sequence>MRVANVPMVSELRKLGVLRERFHRKLKQEMKSKDIEIDDLKEKLKMAMLSIFVSFEDPSVGVLSASTLRWRCRINPTSYFPANPSSRVHPLVIAAHPSNPNQFTLGLNNGAVIVLEQLETEGKWGTLPPTKWCWAKHFRCCKFRSTLEVVSPRGNMLAVFVEKTSIYGYRMSLWAEHKATIEQCFERLESLEYVRRMRVFGENNWPPYTANEVTEMRGHLLKYLVEVDRTGRVKLLHVKFFPLILSLCGDIVLSFPF</sequence>
<keyword evidence="3" id="KW-1185">Reference proteome</keyword>
<dbReference type="PANTHER" id="PTHR44083:SF35">
    <property type="entry name" value="TOPLESS-RELATED PROTEIN 4-LIKE ISOFORM X1"/>
    <property type="match status" value="1"/>
</dbReference>
<evidence type="ECO:0000313" key="2">
    <source>
        <dbReference type="EMBL" id="PHT36871.1"/>
    </source>
</evidence>
<dbReference type="InterPro" id="IPR027728">
    <property type="entry name" value="Topless_fam"/>
</dbReference>
<evidence type="ECO:0000259" key="1">
    <source>
        <dbReference type="Pfam" id="PF12357"/>
    </source>
</evidence>
<proteinExistence type="predicted"/>
<accession>A0A2G2VV84</accession>